<accession>A0A2P6VP97</accession>
<dbReference type="OrthoDB" id="519286at2759"/>
<keyword evidence="2" id="KW-0472">Membrane</keyword>
<evidence type="ECO:0000256" key="2">
    <source>
        <dbReference type="SAM" id="Phobius"/>
    </source>
</evidence>
<gene>
    <name evidence="4" type="ORF">C2E20_1510</name>
</gene>
<reference evidence="4 5" key="1">
    <citation type="journal article" date="2018" name="Plant J.">
        <title>Genome sequences of Chlorella sorokiniana UTEX 1602 and Micractinium conductrix SAG 241.80: implications to maltose excretion by a green alga.</title>
        <authorList>
            <person name="Arriola M.B."/>
            <person name="Velmurugan N."/>
            <person name="Zhang Y."/>
            <person name="Plunkett M.H."/>
            <person name="Hondzo H."/>
            <person name="Barney B.M."/>
        </authorList>
    </citation>
    <scope>NUCLEOTIDE SEQUENCE [LARGE SCALE GENOMIC DNA]</scope>
    <source>
        <strain evidence="4 5">SAG 241.80</strain>
    </source>
</reference>
<protein>
    <submittedName>
        <fullName evidence="4">Glycosyltransferase family 77</fullName>
    </submittedName>
</protein>
<keyword evidence="2" id="KW-1133">Transmembrane helix</keyword>
<sequence length="314" mass="33386">MDSDAIVLANPLPWFNAAQYDVQSISDWPGPELPPVGATLRGGCGLYAMIPDGRAPTGSIAREWWRYGSGDKERALSFPHPCASTGVWYLEPTPMAVRFMGAMRDRLLAPETRHQWDQTAWNEVIMNFLWGSGEEAPLRYRLLPYTSFYGGVGNYETRLERGLPLNPVVLHSGGQHGGDKQATYERLGLWHGDFRLPQRPPLGARSTQSAEARGGPALPAAKASSAEGGEGAAGEEAAGGPVLGLLRGATGGAAATTTAASAVYFFAALVAAGCLVGLTTLGLRARARAQQHRRPAVVRISTSPARLTPAGIEL</sequence>
<evidence type="ECO:0000259" key="3">
    <source>
        <dbReference type="Pfam" id="PF03407"/>
    </source>
</evidence>
<feature type="transmembrane region" description="Helical" evidence="2">
    <location>
        <begin position="262"/>
        <end position="283"/>
    </location>
</feature>
<dbReference type="AlphaFoldDB" id="A0A2P6VP97"/>
<evidence type="ECO:0000313" key="4">
    <source>
        <dbReference type="EMBL" id="PSC75923.1"/>
    </source>
</evidence>
<evidence type="ECO:0000256" key="1">
    <source>
        <dbReference type="SAM" id="MobiDB-lite"/>
    </source>
</evidence>
<dbReference type="PANTHER" id="PTHR47032">
    <property type="entry name" value="UDP-D-XYLOSE:L-FUCOSE ALPHA-1,3-D-XYLOSYLTRANSFERASE-RELATED"/>
    <property type="match status" value="1"/>
</dbReference>
<evidence type="ECO:0000313" key="5">
    <source>
        <dbReference type="Proteomes" id="UP000239649"/>
    </source>
</evidence>
<organism evidence="4 5">
    <name type="scientific">Micractinium conductrix</name>
    <dbReference type="NCBI Taxonomy" id="554055"/>
    <lineage>
        <taxon>Eukaryota</taxon>
        <taxon>Viridiplantae</taxon>
        <taxon>Chlorophyta</taxon>
        <taxon>core chlorophytes</taxon>
        <taxon>Trebouxiophyceae</taxon>
        <taxon>Chlorellales</taxon>
        <taxon>Chlorellaceae</taxon>
        <taxon>Chlorella clade</taxon>
        <taxon>Micractinium</taxon>
    </lineage>
</organism>
<dbReference type="EMBL" id="LHPF02000002">
    <property type="protein sequence ID" value="PSC75923.1"/>
    <property type="molecule type" value="Genomic_DNA"/>
</dbReference>
<proteinExistence type="predicted"/>
<comment type="caution">
    <text evidence="4">The sequence shown here is derived from an EMBL/GenBank/DDBJ whole genome shotgun (WGS) entry which is preliminary data.</text>
</comment>
<dbReference type="Proteomes" id="UP000239649">
    <property type="component" value="Unassembled WGS sequence"/>
</dbReference>
<dbReference type="InterPro" id="IPR005069">
    <property type="entry name" value="Nucl-diP-sugar_transferase"/>
</dbReference>
<dbReference type="PANTHER" id="PTHR47032:SF1">
    <property type="entry name" value="UDP-D-XYLOSE:L-FUCOSE ALPHA-1,3-D-XYLOSYLTRANSFERASE-RELATED"/>
    <property type="match status" value="1"/>
</dbReference>
<feature type="region of interest" description="Disordered" evidence="1">
    <location>
        <begin position="198"/>
        <end position="235"/>
    </location>
</feature>
<name>A0A2P6VP97_9CHLO</name>
<keyword evidence="5" id="KW-1185">Reference proteome</keyword>
<dbReference type="Pfam" id="PF03407">
    <property type="entry name" value="Nucleotid_trans"/>
    <property type="match status" value="1"/>
</dbReference>
<feature type="domain" description="Nucleotide-diphospho-sugar transferase" evidence="3">
    <location>
        <begin position="1"/>
        <end position="180"/>
    </location>
</feature>
<dbReference type="GO" id="GO:0005794">
    <property type="term" value="C:Golgi apparatus"/>
    <property type="evidence" value="ECO:0007669"/>
    <property type="project" value="TreeGrafter"/>
</dbReference>
<dbReference type="GO" id="GO:0016757">
    <property type="term" value="F:glycosyltransferase activity"/>
    <property type="evidence" value="ECO:0007669"/>
    <property type="project" value="TreeGrafter"/>
</dbReference>
<dbReference type="InterPro" id="IPR052636">
    <property type="entry name" value="UDP-D-xylose:L-fucose_XylT"/>
</dbReference>
<keyword evidence="2" id="KW-0812">Transmembrane</keyword>